<evidence type="ECO:0000313" key="11">
    <source>
        <dbReference type="EMBL" id="KAJ1721201.1"/>
    </source>
</evidence>
<gene>
    <name evidence="11" type="primary">srp72</name>
    <name evidence="11" type="ORF">LPJ53_004254</name>
</gene>
<reference evidence="11" key="1">
    <citation type="submission" date="2022-07" db="EMBL/GenBank/DDBJ databases">
        <title>Phylogenomic reconstructions and comparative analyses of Kickxellomycotina fungi.</title>
        <authorList>
            <person name="Reynolds N.K."/>
            <person name="Stajich J.E."/>
            <person name="Barry K."/>
            <person name="Grigoriev I.V."/>
            <person name="Crous P."/>
            <person name="Smith M.E."/>
        </authorList>
    </citation>
    <scope>NUCLEOTIDE SEQUENCE</scope>
    <source>
        <strain evidence="11">NBRC 32514</strain>
    </source>
</reference>
<keyword evidence="8" id="KW-0687">Ribonucleoprotein</keyword>
<dbReference type="InterPro" id="IPR011990">
    <property type="entry name" value="TPR-like_helical_dom_sf"/>
</dbReference>
<organism evidence="11 12">
    <name type="scientific">Coemansia erecta</name>
    <dbReference type="NCBI Taxonomy" id="147472"/>
    <lineage>
        <taxon>Eukaryota</taxon>
        <taxon>Fungi</taxon>
        <taxon>Fungi incertae sedis</taxon>
        <taxon>Zoopagomycota</taxon>
        <taxon>Kickxellomycotina</taxon>
        <taxon>Kickxellomycetes</taxon>
        <taxon>Kickxellales</taxon>
        <taxon>Kickxellaceae</taxon>
        <taxon>Coemansia</taxon>
    </lineage>
</organism>
<dbReference type="GO" id="GO:0043022">
    <property type="term" value="F:ribosome binding"/>
    <property type="evidence" value="ECO:0007669"/>
    <property type="project" value="TreeGrafter"/>
</dbReference>
<feature type="compositionally biased region" description="Polar residues" evidence="9">
    <location>
        <begin position="665"/>
        <end position="679"/>
    </location>
</feature>
<feature type="domain" description="Signal recognition particle SRP72 subunit RNA-binding" evidence="10">
    <location>
        <begin position="576"/>
        <end position="625"/>
    </location>
</feature>
<evidence type="ECO:0000256" key="7">
    <source>
        <dbReference type="ARBA" id="ARBA00023135"/>
    </source>
</evidence>
<protein>
    <recommendedName>
        <fullName evidence="4">Signal recognition particle subunit SRP72</fullName>
    </recommendedName>
</protein>
<keyword evidence="5" id="KW-0963">Cytoplasm</keyword>
<comment type="subcellular location">
    <subcellularLocation>
        <location evidence="2">Cytoplasm</location>
    </subcellularLocation>
    <subcellularLocation>
        <location evidence="1">Endoplasmic reticulum</location>
    </subcellularLocation>
</comment>
<accession>A0A9W7XUQ4</accession>
<dbReference type="SUPFAM" id="SSF48452">
    <property type="entry name" value="TPR-like"/>
    <property type="match status" value="1"/>
</dbReference>
<feature type="compositionally biased region" description="Basic residues" evidence="9">
    <location>
        <begin position="621"/>
        <end position="634"/>
    </location>
</feature>
<dbReference type="GO" id="GO:0006614">
    <property type="term" value="P:SRP-dependent cotranslational protein targeting to membrane"/>
    <property type="evidence" value="ECO:0007669"/>
    <property type="project" value="InterPro"/>
</dbReference>
<proteinExistence type="inferred from homology"/>
<sequence length="715" mass="76002">MPQTLGEIYSAIKNSIAAGDFSAVADKAQSGLKEHPKEAELVRIEVAALIKQEKALKALNAIFRARNSRVISANALDYEAAYCHFMLGSYDDARKTLVNVKEGAKADYLLAQVAYKCNQFSECIGIYERLLSVVEHDSQEYKDLLLNLAAARAAQAQNDGMAGSISDDESVKGNYELAFNVATRLLAGGKLEEAINILADARELAKSTLRADGWSEQDIQLEIGPIEAQRAVALQQKGDTDKALAIYKDLLSNSMVDGAVRDIVVHNAATLSIEGNSRSDIAALNRLKRSIQIPGRSSATLSQLQKAMMSYNMVIVQLLQNQPVAAYRSLKRLCKTFTGPLAANAGITSAMISLKSGNPSRALNELVTLAHVRDAAGGVEVALAAAQVAIGLGDTERALSVLEEWHCKAQGVSLSTISSPETFVRHYFGIAMLIDWISAGSSEVPRAAATHLDMELSKMQHPSSPLIAAIGDCLVYAGEMEGAKVLFSKARSAATSEGADASKISSTYMAAVLAAGPQVGSSNAQSISQTLKSFSRRKNAATAVPGVSPRYARRFRPRSSKGPRISSTAKGSSGIAAAQAKRRTEKHRARRQRKLLKAPPKNYDPERKLDSERWIPLRQRSYYKPRGRGSKQQKLRGGAQGGVTEAGAGLGGTGSARIAGGKSSGVLSPSAAQVASTSAEADMAEKSTADSAKSKGKGKNQGKGKGKGKGKRGGW</sequence>
<evidence type="ECO:0000256" key="8">
    <source>
        <dbReference type="ARBA" id="ARBA00023274"/>
    </source>
</evidence>
<keyword evidence="6" id="KW-0256">Endoplasmic reticulum</keyword>
<feature type="compositionally biased region" description="Basic residues" evidence="9">
    <location>
        <begin position="551"/>
        <end position="561"/>
    </location>
</feature>
<dbReference type="PANTHER" id="PTHR14094">
    <property type="entry name" value="SIGNAL RECOGNITION PARTICLE 72"/>
    <property type="match status" value="1"/>
</dbReference>
<evidence type="ECO:0000259" key="10">
    <source>
        <dbReference type="Pfam" id="PF08492"/>
    </source>
</evidence>
<name>A0A9W7XUQ4_9FUNG</name>
<evidence type="ECO:0000256" key="2">
    <source>
        <dbReference type="ARBA" id="ARBA00004496"/>
    </source>
</evidence>
<evidence type="ECO:0000313" key="12">
    <source>
        <dbReference type="Proteomes" id="UP001149813"/>
    </source>
</evidence>
<dbReference type="PIRSF" id="PIRSF038922">
    <property type="entry name" value="SRP72"/>
    <property type="match status" value="1"/>
</dbReference>
<feature type="compositionally biased region" description="Basic residues" evidence="9">
    <location>
        <begin position="580"/>
        <end position="596"/>
    </location>
</feature>
<feature type="compositionally biased region" description="Basic residues" evidence="9">
    <location>
        <begin position="694"/>
        <end position="715"/>
    </location>
</feature>
<dbReference type="PANTHER" id="PTHR14094:SF9">
    <property type="entry name" value="SIGNAL RECOGNITION PARTICLE SUBUNIT SRP72"/>
    <property type="match status" value="1"/>
</dbReference>
<dbReference type="GO" id="GO:0005786">
    <property type="term" value="C:signal recognition particle, endoplasmic reticulum targeting"/>
    <property type="evidence" value="ECO:0007669"/>
    <property type="project" value="UniProtKB-KW"/>
</dbReference>
<dbReference type="EMBL" id="JANBOJ010000189">
    <property type="protein sequence ID" value="KAJ1721201.1"/>
    <property type="molecule type" value="Genomic_DNA"/>
</dbReference>
<evidence type="ECO:0000256" key="4">
    <source>
        <dbReference type="ARBA" id="ARBA00018350"/>
    </source>
</evidence>
<comment type="similarity">
    <text evidence="3">Belongs to the SRP72 family.</text>
</comment>
<dbReference type="Pfam" id="PF08492">
    <property type="entry name" value="SRP72"/>
    <property type="match status" value="1"/>
</dbReference>
<feature type="compositionally biased region" description="Basic and acidic residues" evidence="9">
    <location>
        <begin position="603"/>
        <end position="615"/>
    </location>
</feature>
<dbReference type="InterPro" id="IPR026270">
    <property type="entry name" value="SRP72"/>
</dbReference>
<evidence type="ECO:0000256" key="1">
    <source>
        <dbReference type="ARBA" id="ARBA00004240"/>
    </source>
</evidence>
<comment type="caution">
    <text evidence="11">The sequence shown here is derived from an EMBL/GenBank/DDBJ whole genome shotgun (WGS) entry which is preliminary data.</text>
</comment>
<dbReference type="Proteomes" id="UP001149813">
    <property type="component" value="Unassembled WGS sequence"/>
</dbReference>
<feature type="region of interest" description="Disordered" evidence="9">
    <location>
        <begin position="533"/>
        <end position="715"/>
    </location>
</feature>
<dbReference type="OrthoDB" id="5421607at2759"/>
<keyword evidence="12" id="KW-1185">Reference proteome</keyword>
<evidence type="ECO:0000256" key="5">
    <source>
        <dbReference type="ARBA" id="ARBA00022490"/>
    </source>
</evidence>
<dbReference type="Gene3D" id="1.25.40.10">
    <property type="entry name" value="Tetratricopeptide repeat domain"/>
    <property type="match status" value="2"/>
</dbReference>
<dbReference type="GO" id="GO:0005783">
    <property type="term" value="C:endoplasmic reticulum"/>
    <property type="evidence" value="ECO:0007669"/>
    <property type="project" value="UniProtKB-SubCell"/>
</dbReference>
<keyword evidence="7" id="KW-0733">Signal recognition particle</keyword>
<dbReference type="AlphaFoldDB" id="A0A9W7XUQ4"/>
<evidence type="ECO:0000256" key="3">
    <source>
        <dbReference type="ARBA" id="ARBA00007676"/>
    </source>
</evidence>
<dbReference type="InterPro" id="IPR013699">
    <property type="entry name" value="Signal_recog_part_SRP72_RNA-bd"/>
</dbReference>
<evidence type="ECO:0000256" key="9">
    <source>
        <dbReference type="SAM" id="MobiDB-lite"/>
    </source>
</evidence>
<evidence type="ECO:0000256" key="6">
    <source>
        <dbReference type="ARBA" id="ARBA00022824"/>
    </source>
</evidence>
<dbReference type="GO" id="GO:0008312">
    <property type="term" value="F:7S RNA binding"/>
    <property type="evidence" value="ECO:0007669"/>
    <property type="project" value="InterPro"/>
</dbReference>